<feature type="compositionally biased region" description="Acidic residues" evidence="1">
    <location>
        <begin position="140"/>
        <end position="152"/>
    </location>
</feature>
<dbReference type="eggNOG" id="ENOG502SU3J">
    <property type="taxonomic scope" value="Eukaryota"/>
</dbReference>
<evidence type="ECO:0000313" key="3">
    <source>
        <dbReference type="Proteomes" id="UP000030669"/>
    </source>
</evidence>
<dbReference type="AlphaFoldDB" id="S7Q3K6"/>
<evidence type="ECO:0000313" key="2">
    <source>
        <dbReference type="EMBL" id="EPQ54566.1"/>
    </source>
</evidence>
<dbReference type="RefSeq" id="XP_007866852.1">
    <property type="nucleotide sequence ID" value="XM_007868661.1"/>
</dbReference>
<dbReference type="GeneID" id="19302020"/>
<feature type="compositionally biased region" description="Basic and acidic residues" evidence="1">
    <location>
        <begin position="213"/>
        <end position="224"/>
    </location>
</feature>
<reference evidence="2 3" key="1">
    <citation type="journal article" date="2012" name="Science">
        <title>The Paleozoic origin of enzymatic lignin decomposition reconstructed from 31 fungal genomes.</title>
        <authorList>
            <person name="Floudas D."/>
            <person name="Binder M."/>
            <person name="Riley R."/>
            <person name="Barry K."/>
            <person name="Blanchette R.A."/>
            <person name="Henrissat B."/>
            <person name="Martinez A.T."/>
            <person name="Otillar R."/>
            <person name="Spatafora J.W."/>
            <person name="Yadav J.S."/>
            <person name="Aerts A."/>
            <person name="Benoit I."/>
            <person name="Boyd A."/>
            <person name="Carlson A."/>
            <person name="Copeland A."/>
            <person name="Coutinho P.M."/>
            <person name="de Vries R.P."/>
            <person name="Ferreira P."/>
            <person name="Findley K."/>
            <person name="Foster B."/>
            <person name="Gaskell J."/>
            <person name="Glotzer D."/>
            <person name="Gorecki P."/>
            <person name="Heitman J."/>
            <person name="Hesse C."/>
            <person name="Hori C."/>
            <person name="Igarashi K."/>
            <person name="Jurgens J.A."/>
            <person name="Kallen N."/>
            <person name="Kersten P."/>
            <person name="Kohler A."/>
            <person name="Kuees U."/>
            <person name="Kumar T.K.A."/>
            <person name="Kuo A."/>
            <person name="LaButti K."/>
            <person name="Larrondo L.F."/>
            <person name="Lindquist E."/>
            <person name="Ling A."/>
            <person name="Lombard V."/>
            <person name="Lucas S."/>
            <person name="Lundell T."/>
            <person name="Martin R."/>
            <person name="McLaughlin D.J."/>
            <person name="Morgenstern I."/>
            <person name="Morin E."/>
            <person name="Murat C."/>
            <person name="Nagy L.G."/>
            <person name="Nolan M."/>
            <person name="Ohm R.A."/>
            <person name="Patyshakuliyeva A."/>
            <person name="Rokas A."/>
            <person name="Ruiz-Duenas F.J."/>
            <person name="Sabat G."/>
            <person name="Salamov A."/>
            <person name="Samejima M."/>
            <person name="Schmutz J."/>
            <person name="Slot J.C."/>
            <person name="St John F."/>
            <person name="Stenlid J."/>
            <person name="Sun H."/>
            <person name="Sun S."/>
            <person name="Syed K."/>
            <person name="Tsang A."/>
            <person name="Wiebenga A."/>
            <person name="Young D."/>
            <person name="Pisabarro A."/>
            <person name="Eastwood D.C."/>
            <person name="Martin F."/>
            <person name="Cullen D."/>
            <person name="Grigoriev I.V."/>
            <person name="Hibbett D.S."/>
        </authorList>
    </citation>
    <scope>NUCLEOTIDE SEQUENCE [LARGE SCALE GENOMIC DNA]</scope>
    <source>
        <strain evidence="2 3">ATCC 11539</strain>
    </source>
</reference>
<protein>
    <submittedName>
        <fullName evidence="2">Uncharacterized protein</fullName>
    </submittedName>
</protein>
<proteinExistence type="predicted"/>
<dbReference type="KEGG" id="gtr:GLOTRDRAFT_129916"/>
<accession>S7Q3K6</accession>
<sequence>MAAISRKASFSNDMDNLSDCWYMAPEDAASTRLVSYNYDYGAPEAYFSDAESDGQSSSQSEVDPYERSIYAHALTSVDTPYQPPAVNTTSLAYVETQSSCVADTSTSSLVNTGFLAPELAPASAHEGRRSTRALVSYREDESDAESDGNGTEDEYRPSPPPKPAKRRGGFSAKQTRAGVRRAPYPPSSNTSAASSPSPSSPSGSFNPRGFTHRNHEDTSPRSDIPDILTDESGALICPVEGCDHVLRPNPTDPKRKPRLPDMRRHVATHYPRLSEGKWVCRGYPLEIADRLRVPKRLIINVDGVPYRGGCGRGFSRKDALKRHLDKVGAQCRGDHTMRC</sequence>
<dbReference type="STRING" id="670483.S7Q3K6"/>
<feature type="region of interest" description="Disordered" evidence="1">
    <location>
        <begin position="120"/>
        <end position="228"/>
    </location>
</feature>
<organism evidence="2 3">
    <name type="scientific">Gloeophyllum trabeum (strain ATCC 11539 / FP-39264 / Madison 617)</name>
    <name type="common">Brown rot fungus</name>
    <dbReference type="NCBI Taxonomy" id="670483"/>
    <lineage>
        <taxon>Eukaryota</taxon>
        <taxon>Fungi</taxon>
        <taxon>Dikarya</taxon>
        <taxon>Basidiomycota</taxon>
        <taxon>Agaricomycotina</taxon>
        <taxon>Agaricomycetes</taxon>
        <taxon>Gloeophyllales</taxon>
        <taxon>Gloeophyllaceae</taxon>
        <taxon>Gloeophyllum</taxon>
    </lineage>
</organism>
<evidence type="ECO:0000256" key="1">
    <source>
        <dbReference type="SAM" id="MobiDB-lite"/>
    </source>
</evidence>
<feature type="compositionally biased region" description="Low complexity" evidence="1">
    <location>
        <begin position="187"/>
        <end position="204"/>
    </location>
</feature>
<dbReference type="OrthoDB" id="8922241at2759"/>
<gene>
    <name evidence="2" type="ORF">GLOTRDRAFT_129916</name>
</gene>
<dbReference type="Proteomes" id="UP000030669">
    <property type="component" value="Unassembled WGS sequence"/>
</dbReference>
<dbReference type="HOGENOM" id="CLU_811470_0_0_1"/>
<dbReference type="EMBL" id="KB469303">
    <property type="protein sequence ID" value="EPQ54566.1"/>
    <property type="molecule type" value="Genomic_DNA"/>
</dbReference>
<name>S7Q3K6_GLOTA</name>
<dbReference type="OMA" id="HIAGHCK"/>
<keyword evidence="3" id="KW-1185">Reference proteome</keyword>